<reference evidence="10" key="1">
    <citation type="journal article" date="2019" name="Int. J. Syst. Evol. Microbiol.">
        <title>The Global Catalogue of Microorganisms (GCM) 10K type strain sequencing project: providing services to taxonomists for standard genome sequencing and annotation.</title>
        <authorList>
            <consortium name="The Broad Institute Genomics Platform"/>
            <consortium name="The Broad Institute Genome Sequencing Center for Infectious Disease"/>
            <person name="Wu L."/>
            <person name="Ma J."/>
        </authorList>
    </citation>
    <scope>NUCLEOTIDE SEQUENCE [LARGE SCALE GENOMIC DNA]</scope>
    <source>
        <strain evidence="10">KCTC 22209</strain>
    </source>
</reference>
<dbReference type="Proteomes" id="UP001597509">
    <property type="component" value="Unassembled WGS sequence"/>
</dbReference>
<dbReference type="Pfam" id="PF13715">
    <property type="entry name" value="CarbopepD_reg_2"/>
    <property type="match status" value="1"/>
</dbReference>
<evidence type="ECO:0000256" key="6">
    <source>
        <dbReference type="ARBA" id="ARBA00023237"/>
    </source>
</evidence>
<dbReference type="Gene3D" id="2.60.40.1120">
    <property type="entry name" value="Carboxypeptidase-like, regulatory domain"/>
    <property type="match status" value="1"/>
</dbReference>
<evidence type="ECO:0000313" key="9">
    <source>
        <dbReference type="EMBL" id="MFD2904866.1"/>
    </source>
</evidence>
<sequence>MDYFYFKQGGRHRWISPHSMLVMKITTFLLLIGCLHANADTYGQKVTLSERNISLERVISILKQQTDYDFLYGTDLKADVRKVNIEAKNQELSMVLNHLFGDQSFTYTISDKTVVINSKKYSNDDTEQQRTVQGKVLDENRKPLQSATVSVEGTSQRTQTDIFGMFTLENVIKNATIRITYMGYDTRKIKISDVEAFLDVIMRQSENTLEEANVVSTGYYTIPKERATGSFEYVNNELFNRNVGPDVIGRLKGVTTGTTFDTKTEYYFPMKESSNTIAGTRKITPLNTFTMRGISTLDKSTTFNAGTPGIFPLIILDNFPYEGDINQLNPNDVESVTLLKDAAAASIWGTRSANGVIVITTKKGKLDQPMRISFNSNVTIRERLNLFYTPVMSSSDFIDIEKVNFDRGVYNNPLANFYSTVSPVVDLLAKQRALPQNDIAGRAAIDVEIDAYRNYDSRKDISKYLYRKGILQQYSMNLNGGGRQFSYYISGGYDHNVGNEVNVYNTRKNLRNAMTLRPFKNLEVNSNLYYNNTLYHSPTIFDGNPQRVIEHLPNQPYVRLADEQGNPLEVINPQFFGANLKHGYRKTVGNGRLLDWTYYPLNDINTNYSESDAHEILLNLNASYKLPFGFATQINYQYSKNSEITTRFVDRNSYYMRDYINRFALYDEDDINTPVTFQVPIGDGIEQQNINRVSYMLRGQLNFDRTFKDKHQVNALIGAERSEARIFGPPYYSLLGYNADPMSFTPITYDTNLPTLNGLSSEKIQRVLNIQPSYFNRTTSIFMNAAYNFSKRYFLTISGRNDAGNIFGMEASQRIKPTWSFGTAWNLSEEAFFHRNVLELLKFRATFGYLGNVNNSVSAYPTIVYVNKPNEITGRTYATVSSPPNPGLLPERSGILNLGVDFAFKNNRLSGTIEWFNKNSNQLIAPTPVPISSGFQQLFYNSGSLNTRGIEMNLKSVNVQYKQFKWITDFLLSYSKTIVTKYLLSMSEDSFWYVPTSGSNIRSTYREGYAPFNLWTYKFAGLDPQTGDPLGYDTNGNLTKNYAEILNSSKLKDLDDYGSIFPAYFGTFRNTFTWKSISLSANIFYKFKFKIIKPSPFNTYGLTSPETLPTAEYANRWQKPGDEKITNVPSMVFPGDALRDEFYAKSSARVISGDHIRLEDIRVDYRFPNMNKLFRSLQLYCNVNNLGIIWRANRFGIDPDRFLAPPTPKAITIGVNATF</sequence>
<dbReference type="EMBL" id="JBHUPE010000005">
    <property type="protein sequence ID" value="MFD2904866.1"/>
    <property type="molecule type" value="Genomic_DNA"/>
</dbReference>
<dbReference type="InterPro" id="IPR012910">
    <property type="entry name" value="Plug_dom"/>
</dbReference>
<dbReference type="NCBIfam" id="TIGR04057">
    <property type="entry name" value="SusC_RagA_signa"/>
    <property type="match status" value="1"/>
</dbReference>
<evidence type="ECO:0000256" key="3">
    <source>
        <dbReference type="ARBA" id="ARBA00022452"/>
    </source>
</evidence>
<keyword evidence="10" id="KW-1185">Reference proteome</keyword>
<dbReference type="SUPFAM" id="SSF56935">
    <property type="entry name" value="Porins"/>
    <property type="match status" value="1"/>
</dbReference>
<name>A0ABW5YY04_9SPHI</name>
<keyword evidence="2 7" id="KW-0813">Transport</keyword>
<evidence type="ECO:0000256" key="4">
    <source>
        <dbReference type="ARBA" id="ARBA00022692"/>
    </source>
</evidence>
<dbReference type="InterPro" id="IPR039426">
    <property type="entry name" value="TonB-dep_rcpt-like"/>
</dbReference>
<keyword evidence="6 7" id="KW-0998">Cell outer membrane</keyword>
<dbReference type="SUPFAM" id="SSF49464">
    <property type="entry name" value="Carboxypeptidase regulatory domain-like"/>
    <property type="match status" value="1"/>
</dbReference>
<dbReference type="InterPro" id="IPR037066">
    <property type="entry name" value="Plug_dom_sf"/>
</dbReference>
<comment type="similarity">
    <text evidence="7">Belongs to the TonB-dependent receptor family.</text>
</comment>
<accession>A0ABW5YY04</accession>
<protein>
    <submittedName>
        <fullName evidence="9">SusC/RagA family TonB-linked outer membrane protein</fullName>
    </submittedName>
</protein>
<dbReference type="NCBIfam" id="TIGR04056">
    <property type="entry name" value="OMP_RagA_SusC"/>
    <property type="match status" value="1"/>
</dbReference>
<evidence type="ECO:0000256" key="5">
    <source>
        <dbReference type="ARBA" id="ARBA00023136"/>
    </source>
</evidence>
<comment type="subcellular location">
    <subcellularLocation>
        <location evidence="1 7">Cell outer membrane</location>
        <topology evidence="1 7">Multi-pass membrane protein</topology>
    </subcellularLocation>
</comment>
<dbReference type="Pfam" id="PF07715">
    <property type="entry name" value="Plug"/>
    <property type="match status" value="1"/>
</dbReference>
<evidence type="ECO:0000313" key="10">
    <source>
        <dbReference type="Proteomes" id="UP001597509"/>
    </source>
</evidence>
<dbReference type="Gene3D" id="2.170.130.10">
    <property type="entry name" value="TonB-dependent receptor, plug domain"/>
    <property type="match status" value="1"/>
</dbReference>
<evidence type="ECO:0000256" key="2">
    <source>
        <dbReference type="ARBA" id="ARBA00022448"/>
    </source>
</evidence>
<feature type="domain" description="TonB-dependent receptor plug" evidence="8">
    <location>
        <begin position="287"/>
        <end position="356"/>
    </location>
</feature>
<dbReference type="PROSITE" id="PS52016">
    <property type="entry name" value="TONB_DEPENDENT_REC_3"/>
    <property type="match status" value="1"/>
</dbReference>
<keyword evidence="5 7" id="KW-0472">Membrane</keyword>
<dbReference type="InterPro" id="IPR023997">
    <property type="entry name" value="TonB-dep_OMP_SusC/RagA_CS"/>
</dbReference>
<dbReference type="InterPro" id="IPR023996">
    <property type="entry name" value="TonB-dep_OMP_SusC/RagA"/>
</dbReference>
<organism evidence="9 10">
    <name type="scientific">Sphingobacterium anhuiense</name>
    <dbReference type="NCBI Taxonomy" id="493780"/>
    <lineage>
        <taxon>Bacteria</taxon>
        <taxon>Pseudomonadati</taxon>
        <taxon>Bacteroidota</taxon>
        <taxon>Sphingobacteriia</taxon>
        <taxon>Sphingobacteriales</taxon>
        <taxon>Sphingobacteriaceae</taxon>
        <taxon>Sphingobacterium</taxon>
    </lineage>
</organism>
<dbReference type="InterPro" id="IPR008969">
    <property type="entry name" value="CarboxyPept-like_regulatory"/>
</dbReference>
<gene>
    <name evidence="9" type="ORF">ACFS6I_13080</name>
</gene>
<evidence type="ECO:0000259" key="8">
    <source>
        <dbReference type="Pfam" id="PF07715"/>
    </source>
</evidence>
<keyword evidence="3 7" id="KW-1134">Transmembrane beta strand</keyword>
<evidence type="ECO:0000256" key="1">
    <source>
        <dbReference type="ARBA" id="ARBA00004571"/>
    </source>
</evidence>
<comment type="caution">
    <text evidence="9">The sequence shown here is derived from an EMBL/GenBank/DDBJ whole genome shotgun (WGS) entry which is preliminary data.</text>
</comment>
<evidence type="ECO:0000256" key="7">
    <source>
        <dbReference type="PROSITE-ProRule" id="PRU01360"/>
    </source>
</evidence>
<dbReference type="Gene3D" id="2.40.170.20">
    <property type="entry name" value="TonB-dependent receptor, beta-barrel domain"/>
    <property type="match status" value="1"/>
</dbReference>
<proteinExistence type="inferred from homology"/>
<dbReference type="InterPro" id="IPR036942">
    <property type="entry name" value="Beta-barrel_TonB_sf"/>
</dbReference>
<dbReference type="RefSeq" id="WP_380921195.1">
    <property type="nucleotide sequence ID" value="NZ_JBHUPE010000005.1"/>
</dbReference>
<keyword evidence="4 7" id="KW-0812">Transmembrane</keyword>